<dbReference type="SMART" id="SM00857">
    <property type="entry name" value="Resolvase"/>
    <property type="match status" value="1"/>
</dbReference>
<dbReference type="GO" id="GO:0003677">
    <property type="term" value="F:DNA binding"/>
    <property type="evidence" value="ECO:0007669"/>
    <property type="project" value="InterPro"/>
</dbReference>
<organism evidence="3 4">
    <name type="scientific">Halolamina pelagica</name>
    <dbReference type="NCBI Taxonomy" id="699431"/>
    <lineage>
        <taxon>Archaea</taxon>
        <taxon>Methanobacteriati</taxon>
        <taxon>Methanobacteriota</taxon>
        <taxon>Stenosarchaea group</taxon>
        <taxon>Halobacteria</taxon>
        <taxon>Halobacteriales</taxon>
        <taxon>Haloferacaceae</taxon>
    </lineage>
</organism>
<dbReference type="PATRIC" id="fig|699431.3.peg.1559"/>
<protein>
    <submittedName>
        <fullName evidence="3">Multiple promoter invertase</fullName>
    </submittedName>
</protein>
<dbReference type="EMBL" id="LGUC01000001">
    <property type="protein sequence ID" value="KPN30786.1"/>
    <property type="molecule type" value="Genomic_DNA"/>
</dbReference>
<evidence type="ECO:0000313" key="3">
    <source>
        <dbReference type="EMBL" id="KPN30786.1"/>
    </source>
</evidence>
<dbReference type="PROSITE" id="PS51736">
    <property type="entry name" value="RECOMBINASES_3"/>
    <property type="match status" value="1"/>
</dbReference>
<reference evidence="4" key="1">
    <citation type="submission" date="2013-11" db="EMBL/GenBank/DDBJ databases">
        <authorList>
            <person name="Hoang H.T."/>
            <person name="Killian M.L."/>
            <person name="Madson D.M."/>
            <person name="Arruda P.H.E."/>
            <person name="Sun D."/>
            <person name="Schwartz K.J."/>
            <person name="Yoon K."/>
        </authorList>
    </citation>
    <scope>NUCLEOTIDE SEQUENCE [LARGE SCALE GENOMIC DNA]</scope>
    <source>
        <strain evidence="4">CDK2</strain>
    </source>
</reference>
<keyword evidence="4" id="KW-1185">Reference proteome</keyword>
<dbReference type="InterPro" id="IPR050639">
    <property type="entry name" value="SSR_resolvase"/>
</dbReference>
<dbReference type="AlphaFoldDB" id="A0A0P7GQ80"/>
<dbReference type="InterPro" id="IPR036162">
    <property type="entry name" value="Resolvase-like_N_sf"/>
</dbReference>
<dbReference type="GO" id="GO:0000150">
    <property type="term" value="F:DNA strand exchange activity"/>
    <property type="evidence" value="ECO:0007669"/>
    <property type="project" value="InterPro"/>
</dbReference>
<dbReference type="STRING" id="699431.SY89_01526"/>
<accession>A0A0P7GQ80</accession>
<feature type="region of interest" description="Disordered" evidence="1">
    <location>
        <begin position="1"/>
        <end position="22"/>
    </location>
</feature>
<evidence type="ECO:0000259" key="2">
    <source>
        <dbReference type="PROSITE" id="PS51736"/>
    </source>
</evidence>
<dbReference type="PANTHER" id="PTHR30461">
    <property type="entry name" value="DNA-INVERTASE FROM LAMBDOID PROPHAGE"/>
    <property type="match status" value="1"/>
</dbReference>
<dbReference type="SUPFAM" id="SSF53041">
    <property type="entry name" value="Resolvase-like"/>
    <property type="match status" value="1"/>
</dbReference>
<evidence type="ECO:0000313" key="4">
    <source>
        <dbReference type="Proteomes" id="UP000050535"/>
    </source>
</evidence>
<dbReference type="PANTHER" id="PTHR30461:SF23">
    <property type="entry name" value="DNA RECOMBINASE-RELATED"/>
    <property type="match status" value="1"/>
</dbReference>
<dbReference type="Gene3D" id="3.40.50.1390">
    <property type="entry name" value="Resolvase, N-terminal catalytic domain"/>
    <property type="match status" value="1"/>
</dbReference>
<name>A0A0P7GQ80_9EURY</name>
<sequence>MPSIAQYHRVSTDEQTLDRQRSATATYAQDTLGADLGELVRYEDKSTGTDTDRSGYLEMMDDVDNDELDVVVAKSVSRLARSIRDLDRTVERIVEENNTELHIIDEGFQIKPGDDDPFQKAMLRLLGVFAELEADMAQQRAKEGLAVRQKEEDYRHGPAPLGFEKDNGHLVEAPHYDEVVAVLHDVATGDLSKRKPAERLDTTRTTIRASINDRPELYNLA</sequence>
<comment type="caution">
    <text evidence="3">The sequence shown here is derived from an EMBL/GenBank/DDBJ whole genome shotgun (WGS) entry which is preliminary data.</text>
</comment>
<dbReference type="InterPro" id="IPR006119">
    <property type="entry name" value="Resolv_N"/>
</dbReference>
<feature type="domain" description="Resolvase/invertase-type recombinase catalytic" evidence="2">
    <location>
        <begin position="3"/>
        <end position="152"/>
    </location>
</feature>
<dbReference type="OrthoDB" id="24728at2157"/>
<feature type="compositionally biased region" description="Basic and acidic residues" evidence="1">
    <location>
        <begin position="10"/>
        <end position="21"/>
    </location>
</feature>
<dbReference type="Proteomes" id="UP000050535">
    <property type="component" value="Unassembled WGS sequence"/>
</dbReference>
<evidence type="ECO:0000256" key="1">
    <source>
        <dbReference type="SAM" id="MobiDB-lite"/>
    </source>
</evidence>
<dbReference type="RefSeq" id="WP_054583642.1">
    <property type="nucleotide sequence ID" value="NZ_LGUC01000001.1"/>
</dbReference>
<gene>
    <name evidence="3" type="ORF">SY89_01526</name>
</gene>
<dbReference type="Pfam" id="PF00239">
    <property type="entry name" value="Resolvase"/>
    <property type="match status" value="1"/>
</dbReference>
<dbReference type="CDD" id="cd03768">
    <property type="entry name" value="SR_ResInv"/>
    <property type="match status" value="1"/>
</dbReference>
<proteinExistence type="predicted"/>